<organism evidence="1">
    <name type="scientific">marine sediment metagenome</name>
    <dbReference type="NCBI Taxonomy" id="412755"/>
    <lineage>
        <taxon>unclassified sequences</taxon>
        <taxon>metagenomes</taxon>
        <taxon>ecological metagenomes</taxon>
    </lineage>
</organism>
<proteinExistence type="predicted"/>
<accession>A0A0F9XD31</accession>
<comment type="caution">
    <text evidence="1">The sequence shown here is derived from an EMBL/GenBank/DDBJ whole genome shotgun (WGS) entry which is preliminary data.</text>
</comment>
<protein>
    <submittedName>
        <fullName evidence="1">Uncharacterized protein</fullName>
    </submittedName>
</protein>
<dbReference type="EMBL" id="LAZR01000116">
    <property type="protein sequence ID" value="KKN89673.1"/>
    <property type="molecule type" value="Genomic_DNA"/>
</dbReference>
<dbReference type="AlphaFoldDB" id="A0A0F9XD31"/>
<name>A0A0F9XD31_9ZZZZ</name>
<gene>
    <name evidence="1" type="ORF">LCGC14_0235190</name>
</gene>
<reference evidence="1" key="1">
    <citation type="journal article" date="2015" name="Nature">
        <title>Complex archaea that bridge the gap between prokaryotes and eukaryotes.</title>
        <authorList>
            <person name="Spang A."/>
            <person name="Saw J.H."/>
            <person name="Jorgensen S.L."/>
            <person name="Zaremba-Niedzwiedzka K."/>
            <person name="Martijn J."/>
            <person name="Lind A.E."/>
            <person name="van Eijk R."/>
            <person name="Schleper C."/>
            <person name="Guy L."/>
            <person name="Ettema T.J."/>
        </authorList>
    </citation>
    <scope>NUCLEOTIDE SEQUENCE</scope>
</reference>
<sequence length="60" mass="6917">MIPKSDMDRLISQVRKERAKDPRYNHNTFELKPDGTWVETESDIEISNITAKIVSVENLG</sequence>
<evidence type="ECO:0000313" key="1">
    <source>
        <dbReference type="EMBL" id="KKN89673.1"/>
    </source>
</evidence>